<evidence type="ECO:0000313" key="13">
    <source>
        <dbReference type="EMBL" id="ANX04736.1"/>
    </source>
</evidence>
<dbReference type="Pfam" id="PF18913">
    <property type="entry name" value="FBPase_C"/>
    <property type="match status" value="1"/>
</dbReference>
<accession>A0A1B1YVE0</accession>
<keyword evidence="6 9" id="KW-0460">Magnesium</keyword>
<reference evidence="14" key="1">
    <citation type="submission" date="2016-03" db="EMBL/GenBank/DDBJ databases">
        <title>Complete genome sequence of Solimmundus cernigliae, representing a novel lineage of polycyclic aromatic hydrocarbon degraders within the Gammaproteobacteria.</title>
        <authorList>
            <person name="Singleton D.R."/>
            <person name="Dickey A.N."/>
            <person name="Scholl E.H."/>
            <person name="Wright F.A."/>
            <person name="Aitken M.D."/>
        </authorList>
    </citation>
    <scope>NUCLEOTIDE SEQUENCE [LARGE SCALE GENOMIC DNA]</scope>
    <source>
        <strain evidence="14">TR3.2</strain>
    </source>
</reference>
<feature type="binding site" evidence="9">
    <location>
        <position position="111"/>
    </location>
    <ligand>
        <name>Mg(2+)</name>
        <dbReference type="ChEBI" id="CHEBI:18420"/>
        <label>1</label>
    </ligand>
</feature>
<dbReference type="PANTHER" id="PTHR11556:SF35">
    <property type="entry name" value="SEDOHEPTULOSE-1,7-BISPHOSPHATASE, CHLOROPLASTIC"/>
    <property type="match status" value="1"/>
</dbReference>
<dbReference type="GO" id="GO:0005829">
    <property type="term" value="C:cytosol"/>
    <property type="evidence" value="ECO:0007669"/>
    <property type="project" value="TreeGrafter"/>
</dbReference>
<dbReference type="PIRSF" id="PIRSF500210">
    <property type="entry name" value="FBPtase"/>
    <property type="match status" value="1"/>
</dbReference>
<dbReference type="AlphaFoldDB" id="A0A1B1YVE0"/>
<dbReference type="NCBIfam" id="NF006780">
    <property type="entry name" value="PRK09293.1-4"/>
    <property type="match status" value="1"/>
</dbReference>
<dbReference type="InterPro" id="IPR044015">
    <property type="entry name" value="FBPase_C_dom"/>
</dbReference>
<comment type="similarity">
    <text evidence="2 9 10">Belongs to the FBPase class 1 family.</text>
</comment>
<dbReference type="Proteomes" id="UP000092952">
    <property type="component" value="Chromosome"/>
</dbReference>
<dbReference type="InterPro" id="IPR028343">
    <property type="entry name" value="FBPtase"/>
</dbReference>
<comment type="caution">
    <text evidence="9">Lacks conserved residue(s) required for the propagation of feature annotation.</text>
</comment>
<feature type="binding site" evidence="9">
    <location>
        <begin position="114"/>
        <end position="117"/>
    </location>
    <ligand>
        <name>substrate</name>
    </ligand>
</feature>
<dbReference type="FunFam" id="3.40.190.80:FF:000011">
    <property type="entry name" value="Fructose-1,6-bisphosphatase class 1"/>
    <property type="match status" value="1"/>
</dbReference>
<keyword evidence="4 9" id="KW-0479">Metal-binding</keyword>
<dbReference type="KEGG" id="gbi:PG2T_11545"/>
<dbReference type="RefSeq" id="WP_068805546.1">
    <property type="nucleotide sequence ID" value="NZ_CP014671.1"/>
</dbReference>
<name>A0A1B1YVE0_9GAMM</name>
<comment type="subcellular location">
    <subcellularLocation>
        <location evidence="9">Cytoplasm</location>
    </subcellularLocation>
</comment>
<comment type="cofactor">
    <cofactor evidence="9">
        <name>Mg(2+)</name>
        <dbReference type="ChEBI" id="CHEBI:18420"/>
    </cofactor>
    <text evidence="9">Binds 2 magnesium ions per subunit.</text>
</comment>
<evidence type="ECO:0000313" key="14">
    <source>
        <dbReference type="Proteomes" id="UP000092952"/>
    </source>
</evidence>
<dbReference type="PIRSF" id="PIRSF000904">
    <property type="entry name" value="FBPtase_SBPase"/>
    <property type="match status" value="1"/>
</dbReference>
<dbReference type="Gene3D" id="3.40.190.80">
    <property type="match status" value="1"/>
</dbReference>
<keyword evidence="14" id="KW-1185">Reference proteome</keyword>
<dbReference type="GO" id="GO:0006094">
    <property type="term" value="P:gluconeogenesis"/>
    <property type="evidence" value="ECO:0007669"/>
    <property type="project" value="UniProtKB-UniRule"/>
</dbReference>
<sequence length="332" mass="35359">MSERISLLQHLTLAARAGHLDPALVTVVQQIGAASREISAALTRAALAGVLGAVETSNASGETQKKLDVLANDAFLQALSWTGAVAGIASEELDGPYPVPGATGDYLVLLDPLDGSSNIDVNISVGSIFSILRARSGAAGLTDADFLQPGTAQVCAGFTVYGPATVMVLCFGHGVQGFTLDPVSGEFLLTQADIRIPERTSEYAINASNQRWWQPPVQRYIAECMAGKDGPRGRDFNMRWVGSMVGDVYRLLTRGGIFMYPRDTKDASKPGKLRLMYEANPIGYVVEHAGGAASTGYERILDIPPEKVHQRVAVILGSKEEVDTVVAYHRAG</sequence>
<dbReference type="NCBIfam" id="NF006779">
    <property type="entry name" value="PRK09293.1-3"/>
    <property type="match status" value="1"/>
</dbReference>
<dbReference type="GO" id="GO:0005986">
    <property type="term" value="P:sucrose biosynthetic process"/>
    <property type="evidence" value="ECO:0007669"/>
    <property type="project" value="TreeGrafter"/>
</dbReference>
<dbReference type="Pfam" id="PF00316">
    <property type="entry name" value="FBPase"/>
    <property type="match status" value="1"/>
</dbReference>
<evidence type="ECO:0000259" key="11">
    <source>
        <dbReference type="Pfam" id="PF00316"/>
    </source>
</evidence>
<organism evidence="13 14">
    <name type="scientific">Immundisolibacter cernigliae</name>
    <dbReference type="NCBI Taxonomy" id="1810504"/>
    <lineage>
        <taxon>Bacteria</taxon>
        <taxon>Pseudomonadati</taxon>
        <taxon>Pseudomonadota</taxon>
        <taxon>Gammaproteobacteria</taxon>
        <taxon>Immundisolibacterales</taxon>
        <taxon>Immundisolibacteraceae</taxon>
        <taxon>Immundisolibacter</taxon>
    </lineage>
</organism>
<dbReference type="SUPFAM" id="SSF56655">
    <property type="entry name" value="Carbohydrate phosphatase"/>
    <property type="match status" value="1"/>
</dbReference>
<dbReference type="STRING" id="1810504.PG2T_11545"/>
<dbReference type="InParanoid" id="A0A1B1YVE0"/>
<dbReference type="FunCoup" id="A0A1B1YVE0">
    <property type="interactions" value="430"/>
</dbReference>
<dbReference type="HAMAP" id="MF_01855">
    <property type="entry name" value="FBPase_class1"/>
    <property type="match status" value="1"/>
</dbReference>
<dbReference type="GO" id="GO:0042132">
    <property type="term" value="F:fructose 1,6-bisphosphate 1-phosphatase activity"/>
    <property type="evidence" value="ECO:0007669"/>
    <property type="project" value="UniProtKB-UniRule"/>
</dbReference>
<feature type="binding site" evidence="9">
    <location>
        <position position="113"/>
    </location>
    <ligand>
        <name>Mg(2+)</name>
        <dbReference type="ChEBI" id="CHEBI:18420"/>
        <label>1</label>
    </ligand>
</feature>
<comment type="catalytic activity">
    <reaction evidence="1 9">
        <text>beta-D-fructose 1,6-bisphosphate + H2O = beta-D-fructose 6-phosphate + phosphate</text>
        <dbReference type="Rhea" id="RHEA:11064"/>
        <dbReference type="ChEBI" id="CHEBI:15377"/>
        <dbReference type="ChEBI" id="CHEBI:32966"/>
        <dbReference type="ChEBI" id="CHEBI:43474"/>
        <dbReference type="ChEBI" id="CHEBI:57634"/>
        <dbReference type="EC" id="3.1.3.11"/>
    </reaction>
</comment>
<comment type="subunit">
    <text evidence="9">Homotetramer.</text>
</comment>
<dbReference type="InterPro" id="IPR000146">
    <property type="entry name" value="FBPase_class-1"/>
</dbReference>
<protein>
    <recommendedName>
        <fullName evidence="9">Fructose-1,6-bisphosphatase class 1</fullName>
        <shortName evidence="9">FBPase class 1</shortName>
        <ecNumber evidence="9">3.1.3.11</ecNumber>
    </recommendedName>
    <alternativeName>
        <fullName evidence="9">D-fructose-1,6-bisphosphate 1-phosphohydrolase class 1</fullName>
    </alternativeName>
</protein>
<gene>
    <name evidence="9" type="primary">fbp</name>
    <name evidence="13" type="ORF">PG2T_11545</name>
</gene>
<dbReference type="GO" id="GO:0006000">
    <property type="term" value="P:fructose metabolic process"/>
    <property type="evidence" value="ECO:0007669"/>
    <property type="project" value="TreeGrafter"/>
</dbReference>
<evidence type="ECO:0000256" key="1">
    <source>
        <dbReference type="ARBA" id="ARBA00001273"/>
    </source>
</evidence>
<evidence type="ECO:0000256" key="6">
    <source>
        <dbReference type="ARBA" id="ARBA00022842"/>
    </source>
</evidence>
<evidence type="ECO:0000256" key="3">
    <source>
        <dbReference type="ARBA" id="ARBA00022490"/>
    </source>
</evidence>
<evidence type="ECO:0000256" key="5">
    <source>
        <dbReference type="ARBA" id="ARBA00022801"/>
    </source>
</evidence>
<feature type="binding site" evidence="9">
    <location>
        <position position="91"/>
    </location>
    <ligand>
        <name>Mg(2+)</name>
        <dbReference type="ChEBI" id="CHEBI:18420"/>
        <label>1</label>
    </ligand>
</feature>
<evidence type="ECO:0000256" key="7">
    <source>
        <dbReference type="ARBA" id="ARBA00023277"/>
    </source>
</evidence>
<feature type="binding site" evidence="9">
    <location>
        <position position="272"/>
    </location>
    <ligand>
        <name>substrate</name>
    </ligand>
</feature>
<dbReference type="Gene3D" id="3.30.540.10">
    <property type="entry name" value="Fructose-1,6-Bisphosphatase, subunit A, domain 1"/>
    <property type="match status" value="1"/>
</dbReference>
<feature type="binding site" evidence="9">
    <location>
        <position position="278"/>
    </location>
    <ligand>
        <name>Mg(2+)</name>
        <dbReference type="ChEBI" id="CHEBI:18420"/>
        <label>2</label>
    </ligand>
</feature>
<feature type="domain" description="Fructose-1-6-bisphosphatase class I N-terminal" evidence="11">
    <location>
        <begin position="20"/>
        <end position="191"/>
    </location>
</feature>
<evidence type="ECO:0000256" key="8">
    <source>
        <dbReference type="ARBA" id="ARBA00024331"/>
    </source>
</evidence>
<keyword evidence="5 9" id="KW-0378">Hydrolase</keyword>
<evidence type="ECO:0000259" key="12">
    <source>
        <dbReference type="Pfam" id="PF18913"/>
    </source>
</evidence>
<feature type="domain" description="Fructose-1-6-bisphosphatase class 1 C-terminal" evidence="12">
    <location>
        <begin position="196"/>
        <end position="329"/>
    </location>
</feature>
<evidence type="ECO:0000256" key="4">
    <source>
        <dbReference type="ARBA" id="ARBA00022723"/>
    </source>
</evidence>
<dbReference type="GO" id="GO:0006002">
    <property type="term" value="P:fructose 6-phosphate metabolic process"/>
    <property type="evidence" value="ECO:0007669"/>
    <property type="project" value="TreeGrafter"/>
</dbReference>
<dbReference type="InterPro" id="IPR033391">
    <property type="entry name" value="FBPase_N"/>
</dbReference>
<dbReference type="GO" id="GO:0000287">
    <property type="term" value="F:magnesium ion binding"/>
    <property type="evidence" value="ECO:0007669"/>
    <property type="project" value="UniProtKB-UniRule"/>
</dbReference>
<evidence type="ECO:0000256" key="9">
    <source>
        <dbReference type="HAMAP-Rule" id="MF_01855"/>
    </source>
</evidence>
<proteinExistence type="inferred from homology"/>
<feature type="binding site" evidence="9">
    <location>
        <position position="206"/>
    </location>
    <ligand>
        <name>substrate</name>
    </ligand>
</feature>
<evidence type="ECO:0000256" key="2">
    <source>
        <dbReference type="ARBA" id="ARBA00010941"/>
    </source>
</evidence>
<evidence type="ECO:0000256" key="10">
    <source>
        <dbReference type="RuleBase" id="RU000508"/>
    </source>
</evidence>
<dbReference type="PANTHER" id="PTHR11556">
    <property type="entry name" value="FRUCTOSE-1,6-BISPHOSPHATASE-RELATED"/>
    <property type="match status" value="1"/>
</dbReference>
<feature type="binding site" evidence="9">
    <location>
        <position position="114"/>
    </location>
    <ligand>
        <name>Mg(2+)</name>
        <dbReference type="ChEBI" id="CHEBI:18420"/>
        <label>2</label>
    </ligand>
</feature>
<dbReference type="GO" id="GO:0030388">
    <property type="term" value="P:fructose 1,6-bisphosphate metabolic process"/>
    <property type="evidence" value="ECO:0007669"/>
    <property type="project" value="TreeGrafter"/>
</dbReference>
<keyword evidence="7 9" id="KW-0119">Carbohydrate metabolism</keyword>
<dbReference type="EMBL" id="CP014671">
    <property type="protein sequence ID" value="ANX04736.1"/>
    <property type="molecule type" value="Genomic_DNA"/>
</dbReference>
<dbReference type="PRINTS" id="PR00115">
    <property type="entry name" value="F16BPHPHTASE"/>
</dbReference>
<comment type="pathway">
    <text evidence="8">Carbohydrate biosynthesis.</text>
</comment>
<dbReference type="CDD" id="cd00354">
    <property type="entry name" value="FBPase"/>
    <property type="match status" value="1"/>
</dbReference>
<keyword evidence="3 9" id="KW-0963">Cytoplasm</keyword>
<feature type="binding site" evidence="9">
    <location>
        <position position="111"/>
    </location>
    <ligand>
        <name>Mg(2+)</name>
        <dbReference type="ChEBI" id="CHEBI:18420"/>
        <label>2</label>
    </ligand>
</feature>
<dbReference type="OrthoDB" id="9806756at2"/>
<dbReference type="EC" id="3.1.3.11" evidence="9"/>